<comment type="caution">
    <text evidence="7">The sequence shown here is derived from an EMBL/GenBank/DDBJ whole genome shotgun (WGS) entry which is preliminary data.</text>
</comment>
<feature type="region of interest" description="Disordered" evidence="5">
    <location>
        <begin position="193"/>
        <end position="277"/>
    </location>
</feature>
<dbReference type="PIRSF" id="PIRSF003352">
    <property type="entry name" value="MAK16"/>
    <property type="match status" value="1"/>
</dbReference>
<comment type="subcellular location">
    <subcellularLocation>
        <location evidence="1">Nucleus</location>
    </subcellularLocation>
</comment>
<dbReference type="GO" id="GO:0005730">
    <property type="term" value="C:nucleolus"/>
    <property type="evidence" value="ECO:0007669"/>
    <property type="project" value="UniProtKB-UniRule"/>
</dbReference>
<organism evidence="7 8">
    <name type="scientific">Parthenolecanium corni</name>
    <dbReference type="NCBI Taxonomy" id="536013"/>
    <lineage>
        <taxon>Eukaryota</taxon>
        <taxon>Metazoa</taxon>
        <taxon>Ecdysozoa</taxon>
        <taxon>Arthropoda</taxon>
        <taxon>Hexapoda</taxon>
        <taxon>Insecta</taxon>
        <taxon>Pterygota</taxon>
        <taxon>Neoptera</taxon>
        <taxon>Paraneoptera</taxon>
        <taxon>Hemiptera</taxon>
        <taxon>Sternorrhyncha</taxon>
        <taxon>Coccoidea</taxon>
        <taxon>Coccidae</taxon>
        <taxon>Parthenolecanium</taxon>
    </lineage>
</organism>
<accession>A0AAN9TSV2</accession>
<dbReference type="InterPro" id="IPR006958">
    <property type="entry name" value="Mak16"/>
</dbReference>
<feature type="domain" description="Ribosomal eL28/Mak16" evidence="6">
    <location>
        <begin position="6"/>
        <end position="117"/>
    </location>
</feature>
<dbReference type="Pfam" id="PF01778">
    <property type="entry name" value="Ribosomal_L28e"/>
    <property type="match status" value="1"/>
</dbReference>
<dbReference type="GO" id="GO:0000470">
    <property type="term" value="P:maturation of LSU-rRNA"/>
    <property type="evidence" value="ECO:0007669"/>
    <property type="project" value="TreeGrafter"/>
</dbReference>
<dbReference type="GO" id="GO:0030687">
    <property type="term" value="C:preribosome, large subunit precursor"/>
    <property type="evidence" value="ECO:0007669"/>
    <property type="project" value="TreeGrafter"/>
</dbReference>
<dbReference type="PANTHER" id="PTHR23405:SF4">
    <property type="entry name" value="PROTEIN MAK16 HOMOLOG"/>
    <property type="match status" value="1"/>
</dbReference>
<evidence type="ECO:0000256" key="3">
    <source>
        <dbReference type="ARBA" id="ARBA00023242"/>
    </source>
</evidence>
<comment type="similarity">
    <text evidence="2 4">Belongs to the MAK16 family.</text>
</comment>
<dbReference type="EMBL" id="JBBCAQ010000010">
    <property type="protein sequence ID" value="KAK7602266.1"/>
    <property type="molecule type" value="Genomic_DNA"/>
</dbReference>
<dbReference type="AlphaFoldDB" id="A0AAN9TSV2"/>
<dbReference type="PANTHER" id="PTHR23405">
    <property type="entry name" value="MAINTENANCE OF KILLER 16 MAK16 PROTEIN-RELATED"/>
    <property type="match status" value="1"/>
</dbReference>
<evidence type="ECO:0000256" key="5">
    <source>
        <dbReference type="SAM" id="MobiDB-lite"/>
    </source>
</evidence>
<gene>
    <name evidence="7" type="ORF">V9T40_009707</name>
</gene>
<name>A0AAN9TSV2_9HEMI</name>
<evidence type="ECO:0000256" key="2">
    <source>
        <dbReference type="ARBA" id="ARBA00005514"/>
    </source>
</evidence>
<dbReference type="InterPro" id="IPR029004">
    <property type="entry name" value="Ribosomal_eL28/Mak16"/>
</dbReference>
<keyword evidence="8" id="KW-1185">Reference proteome</keyword>
<evidence type="ECO:0000259" key="6">
    <source>
        <dbReference type="Pfam" id="PF01778"/>
    </source>
</evidence>
<evidence type="ECO:0000256" key="4">
    <source>
        <dbReference type="PIRNR" id="PIRNR003352"/>
    </source>
</evidence>
<reference evidence="7 8" key="1">
    <citation type="submission" date="2024-03" db="EMBL/GenBank/DDBJ databases">
        <title>Adaptation during the transition from Ophiocordyceps entomopathogen to insect associate is accompanied by gene loss and intensified selection.</title>
        <authorList>
            <person name="Ward C.M."/>
            <person name="Onetto C.A."/>
            <person name="Borneman A.R."/>
        </authorList>
    </citation>
    <scope>NUCLEOTIDE SEQUENCE [LARGE SCALE GENOMIC DNA]</scope>
    <source>
        <strain evidence="7">AWRI1</strain>
        <tissue evidence="7">Single Adult Female</tissue>
    </source>
</reference>
<dbReference type="Gene3D" id="3.30.390.110">
    <property type="match status" value="1"/>
</dbReference>
<evidence type="ECO:0000313" key="8">
    <source>
        <dbReference type="Proteomes" id="UP001367676"/>
    </source>
</evidence>
<feature type="compositionally biased region" description="Acidic residues" evidence="5">
    <location>
        <begin position="198"/>
        <end position="249"/>
    </location>
</feature>
<dbReference type="Pfam" id="PF04874">
    <property type="entry name" value="Mak16"/>
    <property type="match status" value="1"/>
</dbReference>
<proteinExistence type="inferred from homology"/>
<dbReference type="GO" id="GO:0000460">
    <property type="term" value="P:maturation of 5.8S rRNA"/>
    <property type="evidence" value="ECO:0007669"/>
    <property type="project" value="TreeGrafter"/>
</dbReference>
<keyword evidence="3 4" id="KW-0539">Nucleus</keyword>
<sequence length="277" mass="32938">MDQDDVIWGIIKNSFCSFKVQTDSTQLCRNEYNLTGLCNRTACPLANSQYATVREDKGILYLYKKTAERSMYPRKQWEKIKLSRNYEKAVYQLNEELLFWPGHIKSKCKQRFKRLTQCLIKMRKLKLGRQKKLIPLQRKIERRIKRREDKALIAARLENAIEKELVDRLKKGVYGDMYNIPLQAFDNALRAEERESDLQEITEEENEVVEEEIEDEDVSEDEFTDDSDLDSEKELEVEDDFIPSEEEIENLSLPSTSEKSRRKKQRKENVEIEYEMD</sequence>
<dbReference type="FunFam" id="3.30.390.110:FF:000001">
    <property type="entry name" value="Protein MAK16 homolog"/>
    <property type="match status" value="1"/>
</dbReference>
<dbReference type="Proteomes" id="UP001367676">
    <property type="component" value="Unassembled WGS sequence"/>
</dbReference>
<protein>
    <recommendedName>
        <fullName evidence="4">Protein MAK16 homolog</fullName>
    </recommendedName>
</protein>
<evidence type="ECO:0000313" key="7">
    <source>
        <dbReference type="EMBL" id="KAK7602266.1"/>
    </source>
</evidence>
<evidence type="ECO:0000256" key="1">
    <source>
        <dbReference type="ARBA" id="ARBA00004123"/>
    </source>
</evidence>